<dbReference type="InterPro" id="IPR050595">
    <property type="entry name" value="Bact_response_regulator"/>
</dbReference>
<keyword evidence="5" id="KW-1185">Reference proteome</keyword>
<dbReference type="SUPFAM" id="SSF55073">
    <property type="entry name" value="Nucleotide cyclase"/>
    <property type="match status" value="1"/>
</dbReference>
<organism evidence="4 5">
    <name type="scientific">Candidatus Viridilinea mediisalina</name>
    <dbReference type="NCBI Taxonomy" id="2024553"/>
    <lineage>
        <taxon>Bacteria</taxon>
        <taxon>Bacillati</taxon>
        <taxon>Chloroflexota</taxon>
        <taxon>Chloroflexia</taxon>
        <taxon>Chloroflexales</taxon>
        <taxon>Chloroflexineae</taxon>
        <taxon>Oscillochloridaceae</taxon>
        <taxon>Candidatus Viridilinea</taxon>
    </lineage>
</organism>
<dbReference type="RefSeq" id="WP_097644201.1">
    <property type="nucleotide sequence ID" value="NZ_NQWI01000045.1"/>
</dbReference>
<keyword evidence="1 2" id="KW-0597">Phosphoprotein</keyword>
<feature type="domain" description="Response regulatory" evidence="3">
    <location>
        <begin position="7"/>
        <end position="124"/>
    </location>
</feature>
<dbReference type="InterPro" id="IPR001789">
    <property type="entry name" value="Sig_transdc_resp-reg_receiver"/>
</dbReference>
<feature type="modified residue" description="4-aspartylphosphate" evidence="2">
    <location>
        <position position="56"/>
    </location>
</feature>
<evidence type="ECO:0000313" key="5">
    <source>
        <dbReference type="Proteomes" id="UP000220527"/>
    </source>
</evidence>
<evidence type="ECO:0000256" key="1">
    <source>
        <dbReference type="ARBA" id="ARBA00022553"/>
    </source>
</evidence>
<dbReference type="AlphaFoldDB" id="A0A2A6RJF1"/>
<dbReference type="Gene3D" id="3.30.70.270">
    <property type="match status" value="1"/>
</dbReference>
<dbReference type="SUPFAM" id="SSF52172">
    <property type="entry name" value="CheY-like"/>
    <property type="match status" value="1"/>
</dbReference>
<dbReference type="InterPro" id="IPR043128">
    <property type="entry name" value="Rev_trsase/Diguanyl_cyclase"/>
</dbReference>
<name>A0A2A6RJF1_9CHLR</name>
<evidence type="ECO:0000256" key="2">
    <source>
        <dbReference type="PROSITE-ProRule" id="PRU00169"/>
    </source>
</evidence>
<evidence type="ECO:0000259" key="3">
    <source>
        <dbReference type="PROSITE" id="PS50110"/>
    </source>
</evidence>
<dbReference type="PANTHER" id="PTHR44591:SF3">
    <property type="entry name" value="RESPONSE REGULATORY DOMAIN-CONTAINING PROTEIN"/>
    <property type="match status" value="1"/>
</dbReference>
<comment type="caution">
    <text evidence="4">The sequence shown here is derived from an EMBL/GenBank/DDBJ whole genome shotgun (WGS) entry which is preliminary data.</text>
</comment>
<dbReference type="EMBL" id="NQWI01000045">
    <property type="protein sequence ID" value="PDW02988.1"/>
    <property type="molecule type" value="Genomic_DNA"/>
</dbReference>
<dbReference type="Pfam" id="PF00072">
    <property type="entry name" value="Response_reg"/>
    <property type="match status" value="1"/>
</dbReference>
<dbReference type="Proteomes" id="UP000220527">
    <property type="component" value="Unassembled WGS sequence"/>
</dbReference>
<sequence length="284" mass="31570">MAREQDTILVVEDDATIARLLEIHLGKSGYNVLLATRGHEALAICRSTPPDLIVLDVRLPDISGYEVGMALRSAPDTQNIPIVVLTAFGERANRLNAHNLVRADYFLGKPFDIEELSSVIRNQLSSGRRRGQFHPVTNLPTGELVNNQLRTLLTSNGWILALIRINGFEHFTQHYGVIVGEDVLKFTALLLCDIVEQRGDADDFVGQLVVGPYFIIISLPDRIQTITSEMIRRFTSDVKLYYDYQDLQLGRAPAMNLLVATVSTEDGPFADIRELTAAAEVRLA</sequence>
<accession>A0A2A6RJF1</accession>
<gene>
    <name evidence="4" type="ORF">CJ255_11245</name>
</gene>
<dbReference type="InterPro" id="IPR011006">
    <property type="entry name" value="CheY-like_superfamily"/>
</dbReference>
<protein>
    <recommendedName>
        <fullName evidence="3">Response regulatory domain-containing protein</fullName>
    </recommendedName>
</protein>
<dbReference type="PROSITE" id="PS50110">
    <property type="entry name" value="RESPONSE_REGULATORY"/>
    <property type="match status" value="1"/>
</dbReference>
<dbReference type="InterPro" id="IPR029787">
    <property type="entry name" value="Nucleotide_cyclase"/>
</dbReference>
<evidence type="ECO:0000313" key="4">
    <source>
        <dbReference type="EMBL" id="PDW02988.1"/>
    </source>
</evidence>
<dbReference type="PANTHER" id="PTHR44591">
    <property type="entry name" value="STRESS RESPONSE REGULATOR PROTEIN 1"/>
    <property type="match status" value="1"/>
</dbReference>
<dbReference type="OrthoDB" id="9813903at2"/>
<reference evidence="5" key="1">
    <citation type="submission" date="2017-08" db="EMBL/GenBank/DDBJ databases">
        <authorList>
            <person name="Grouzdev D.S."/>
            <person name="Gaisin V.A."/>
            <person name="Rysina M.S."/>
            <person name="Gorlenko V.M."/>
        </authorList>
    </citation>
    <scope>NUCLEOTIDE SEQUENCE [LARGE SCALE GENOMIC DNA]</scope>
    <source>
        <strain evidence="5">Kir15-3F</strain>
    </source>
</reference>
<dbReference type="GO" id="GO:0000160">
    <property type="term" value="P:phosphorelay signal transduction system"/>
    <property type="evidence" value="ECO:0007669"/>
    <property type="project" value="InterPro"/>
</dbReference>
<dbReference type="SMART" id="SM00448">
    <property type="entry name" value="REC"/>
    <property type="match status" value="1"/>
</dbReference>
<proteinExistence type="predicted"/>
<dbReference type="Gene3D" id="3.40.50.2300">
    <property type="match status" value="1"/>
</dbReference>